<proteinExistence type="predicted"/>
<feature type="transmembrane region" description="Helical" evidence="1">
    <location>
        <begin position="220"/>
        <end position="237"/>
    </location>
</feature>
<keyword evidence="3" id="KW-0808">Transferase</keyword>
<keyword evidence="1" id="KW-0472">Membrane</keyword>
<evidence type="ECO:0000313" key="4">
    <source>
        <dbReference type="Proteomes" id="UP001610818"/>
    </source>
</evidence>
<dbReference type="PANTHER" id="PTHR23028">
    <property type="entry name" value="ACETYLTRANSFERASE"/>
    <property type="match status" value="1"/>
</dbReference>
<keyword evidence="1" id="KW-1133">Transmembrane helix</keyword>
<feature type="transmembrane region" description="Helical" evidence="1">
    <location>
        <begin position="244"/>
        <end position="262"/>
    </location>
</feature>
<dbReference type="RefSeq" id="WP_397709365.1">
    <property type="nucleotide sequence ID" value="NZ_JBIRGN010000002.1"/>
</dbReference>
<dbReference type="GO" id="GO:0016746">
    <property type="term" value="F:acyltransferase activity"/>
    <property type="evidence" value="ECO:0007669"/>
    <property type="project" value="UniProtKB-KW"/>
</dbReference>
<keyword evidence="4" id="KW-1185">Reference proteome</keyword>
<dbReference type="PANTHER" id="PTHR23028:SF53">
    <property type="entry name" value="ACYL_TRANSF_3 DOMAIN-CONTAINING PROTEIN"/>
    <property type="match status" value="1"/>
</dbReference>
<feature type="transmembrane region" description="Helical" evidence="1">
    <location>
        <begin position="342"/>
        <end position="364"/>
    </location>
</feature>
<dbReference type="InterPro" id="IPR002656">
    <property type="entry name" value="Acyl_transf_3_dom"/>
</dbReference>
<feature type="transmembrane region" description="Helical" evidence="1">
    <location>
        <begin position="59"/>
        <end position="81"/>
    </location>
</feature>
<feature type="domain" description="Acyltransferase 3" evidence="2">
    <location>
        <begin position="26"/>
        <end position="360"/>
    </location>
</feature>
<accession>A0ABW7QKT0</accession>
<feature type="transmembrane region" description="Helical" evidence="1">
    <location>
        <begin position="102"/>
        <end position="120"/>
    </location>
</feature>
<dbReference type="Proteomes" id="UP001610818">
    <property type="component" value="Unassembled WGS sequence"/>
</dbReference>
<feature type="transmembrane region" description="Helical" evidence="1">
    <location>
        <begin position="152"/>
        <end position="170"/>
    </location>
</feature>
<evidence type="ECO:0000256" key="1">
    <source>
        <dbReference type="SAM" id="Phobius"/>
    </source>
</evidence>
<name>A0ABW7QKT0_9ACTN</name>
<gene>
    <name evidence="3" type="ORF">ACH4F9_07760</name>
</gene>
<evidence type="ECO:0000259" key="2">
    <source>
        <dbReference type="Pfam" id="PF01757"/>
    </source>
</evidence>
<feature type="transmembrane region" description="Helical" evidence="1">
    <location>
        <begin position="303"/>
        <end position="322"/>
    </location>
</feature>
<dbReference type="EMBL" id="JBIRGQ010000002">
    <property type="protein sequence ID" value="MFH8544884.1"/>
    <property type="molecule type" value="Genomic_DNA"/>
</dbReference>
<feature type="transmembrane region" description="Helical" evidence="1">
    <location>
        <begin position="33"/>
        <end position="53"/>
    </location>
</feature>
<feature type="transmembrane region" description="Helical" evidence="1">
    <location>
        <begin position="182"/>
        <end position="200"/>
    </location>
</feature>
<organism evidence="3 4">
    <name type="scientific">Streptomyces longisporoflavus</name>
    <dbReference type="NCBI Taxonomy" id="28044"/>
    <lineage>
        <taxon>Bacteria</taxon>
        <taxon>Bacillati</taxon>
        <taxon>Actinomycetota</taxon>
        <taxon>Actinomycetes</taxon>
        <taxon>Kitasatosporales</taxon>
        <taxon>Streptomycetaceae</taxon>
        <taxon>Streptomyces</taxon>
    </lineage>
</organism>
<reference evidence="3 4" key="1">
    <citation type="submission" date="2024-10" db="EMBL/GenBank/DDBJ databases">
        <title>The Natural Products Discovery Center: Release of the First 8490 Sequenced Strains for Exploring Actinobacteria Biosynthetic Diversity.</title>
        <authorList>
            <person name="Kalkreuter E."/>
            <person name="Kautsar S.A."/>
            <person name="Yang D."/>
            <person name="Bader C.D."/>
            <person name="Teijaro C.N."/>
            <person name="Fluegel L."/>
            <person name="Davis C.M."/>
            <person name="Simpson J.R."/>
            <person name="Lauterbach L."/>
            <person name="Steele A.D."/>
            <person name="Gui C."/>
            <person name="Meng S."/>
            <person name="Li G."/>
            <person name="Viehrig K."/>
            <person name="Ye F."/>
            <person name="Su P."/>
            <person name="Kiefer A.F."/>
            <person name="Nichols A."/>
            <person name="Cepeda A.J."/>
            <person name="Yan W."/>
            <person name="Fan B."/>
            <person name="Jiang Y."/>
            <person name="Adhikari A."/>
            <person name="Zheng C.-J."/>
            <person name="Schuster L."/>
            <person name="Cowan T.M."/>
            <person name="Smanski M.J."/>
            <person name="Chevrette M.G."/>
            <person name="De Carvalho L.P.S."/>
            <person name="Shen B."/>
        </authorList>
    </citation>
    <scope>NUCLEOTIDE SEQUENCE [LARGE SCALE GENOMIC DNA]</scope>
    <source>
        <strain evidence="3 4">NPDC017990</strain>
    </source>
</reference>
<dbReference type="EC" id="2.3.-.-" evidence="3"/>
<feature type="transmembrane region" description="Helical" evidence="1">
    <location>
        <begin position="268"/>
        <end position="291"/>
    </location>
</feature>
<protein>
    <submittedName>
        <fullName evidence="3">Acyltransferase family protein</fullName>
        <ecNumber evidence="3">2.3.-.-</ecNumber>
    </submittedName>
</protein>
<keyword evidence="1" id="KW-0812">Transmembrane</keyword>
<keyword evidence="3" id="KW-0012">Acyltransferase</keyword>
<sequence>MTTALPRQTRPRPGLLAAADEAPRVDSLTGMRFLAALAVFVHHFTGLSAHGGVAHAPLLFPYSTLGANGVGFFFVLSGFLLTWGYRPGTLARLFYWRRAGRILPAHLVATIPVIWVFYLWGGVPTDDFSFVASLFLVQTWFPGVVPTLPGNGVAWTLSVEAFFYLLFPFAIRGALRLRTRTLALLAGGGLVAMWLVKWWTVVHLSPFASEWVMRNPVSRLPEFGVGMACALALRRGYRFRLSPPVLLVCLAGYAVVYCHRASWFGPDLAAHLAWTLRPCAAVFSVLFVAACVQRELTGHRGWLCSRPMVLLGLWSYAFYLLHQTVNRLILDTWGRPQPDNSAIFTLLGVALTVVALSWAMFTYIEEPARKWCARRTPRRWSHCVDKS</sequence>
<dbReference type="InterPro" id="IPR050879">
    <property type="entry name" value="Acyltransferase_3"/>
</dbReference>
<dbReference type="Pfam" id="PF01757">
    <property type="entry name" value="Acyl_transf_3"/>
    <property type="match status" value="1"/>
</dbReference>
<evidence type="ECO:0000313" key="3">
    <source>
        <dbReference type="EMBL" id="MFH8544884.1"/>
    </source>
</evidence>
<comment type="caution">
    <text evidence="3">The sequence shown here is derived from an EMBL/GenBank/DDBJ whole genome shotgun (WGS) entry which is preliminary data.</text>
</comment>